<comment type="caution">
    <text evidence="1">The sequence shown here is derived from an EMBL/GenBank/DDBJ whole genome shotgun (WGS) entry which is preliminary data.</text>
</comment>
<protein>
    <submittedName>
        <fullName evidence="1">Uncharacterized protein</fullName>
    </submittedName>
</protein>
<name>A0ACC2XAL3_9TREE</name>
<keyword evidence="2" id="KW-1185">Reference proteome</keyword>
<dbReference type="Proteomes" id="UP001234202">
    <property type="component" value="Unassembled WGS sequence"/>
</dbReference>
<proteinExistence type="predicted"/>
<reference evidence="1" key="1">
    <citation type="submission" date="2023-04" db="EMBL/GenBank/DDBJ databases">
        <title>Draft Genome sequencing of Naganishia species isolated from polar environments using Oxford Nanopore Technology.</title>
        <authorList>
            <person name="Leo P."/>
            <person name="Venkateswaran K."/>
        </authorList>
    </citation>
    <scope>NUCLEOTIDE SEQUENCE</scope>
    <source>
        <strain evidence="1">DBVPG 5303</strain>
    </source>
</reference>
<dbReference type="EMBL" id="JASBWV010000021">
    <property type="protein sequence ID" value="KAJ9120342.1"/>
    <property type="molecule type" value="Genomic_DNA"/>
</dbReference>
<sequence length="794" mass="89868">MKPSQHLRVHLPPASLFQNPHRPQQHLHHAKQESAEQLSPLPLSPGGGQYRSLAMDQDHQVEAEKRLLEGEADADAGYFGSRPAAASGAMKQALTRARQWLAIHHKSLGSTSLRRLLVIFLAIFILLSTIHTVTSATTSSTITASSYQSLPYDYTRDAGRSVPSRFGGTSVFNKLKGLASNVYQYRGATREWYVPPTEILDSPSPLVRFASGQTPREIDISSDPLPLDAPLSARLDHWQASPGGRGPGLHLGLDGKIHEELELGAYNAINRESCASVGHQMNTHMPQHAAHVWGTMNRTTVWETRMQMIEWMRHEVLAKNRTADYGFGRGIVMVAGNADTLERVKWSVAYMRSQGTTLPVQVYHFPSEAPPADAQIRTELSELAVELVEATGQSKDEGKTKSYHLKALAVVQCPWREVLYLDSDSIPLRDPEYMFDSPSYLRTRFWATPDYWKTSANNPMWAILGIRCRNEWEMEAGQIFVDKKYHLDVFLLTQYMLEQHHYFFWYSDGDKDIFRWALLALRKRWGVPGRWVAASALAGNTASGWCGHTMTQFDAYGDPLFIHYNLMKQIPSGIGRGFSWGKMKQMPLFNSFPPERKHAHANELPYSDHDLALRGLGDVDVDMLTDADDEGYARAPAREEIRRRAARERGVKANFHGGWISALWYVFLQLPCIAQQPTMPLSSHSIDLNYQDPRPESVRKAEEAHRDSLRETRERLEREWEDEKRAAQEAQPPLPEPRKSAALLAAEGAEKTFEIGNEEGSGVQPNWDESPIEEIWWRDHPMLKDFEEAIYNLG</sequence>
<organism evidence="1 2">
    <name type="scientific">Naganishia onofrii</name>
    <dbReference type="NCBI Taxonomy" id="1851511"/>
    <lineage>
        <taxon>Eukaryota</taxon>
        <taxon>Fungi</taxon>
        <taxon>Dikarya</taxon>
        <taxon>Basidiomycota</taxon>
        <taxon>Agaricomycotina</taxon>
        <taxon>Tremellomycetes</taxon>
        <taxon>Filobasidiales</taxon>
        <taxon>Filobasidiaceae</taxon>
        <taxon>Naganishia</taxon>
    </lineage>
</organism>
<evidence type="ECO:0000313" key="2">
    <source>
        <dbReference type="Proteomes" id="UP001234202"/>
    </source>
</evidence>
<evidence type="ECO:0000313" key="1">
    <source>
        <dbReference type="EMBL" id="KAJ9120342.1"/>
    </source>
</evidence>
<gene>
    <name evidence="1" type="ORF">QFC24_005296</name>
</gene>
<accession>A0ACC2XAL3</accession>